<accession>A0ABU5XGD6</accession>
<protein>
    <submittedName>
        <fullName evidence="1">Uncharacterized protein</fullName>
    </submittedName>
</protein>
<dbReference type="Proteomes" id="UP001299596">
    <property type="component" value="Unassembled WGS sequence"/>
</dbReference>
<evidence type="ECO:0000313" key="2">
    <source>
        <dbReference type="Proteomes" id="UP001299596"/>
    </source>
</evidence>
<sequence length="125" mass="13529">MSIIYVVPRPAGARDDDVRYVVSLTRNADCVFTIRAIDPDTKQPIDWNCDVWVFFVASNNGAQTKVAATVTGPDALVRIESDIGELIRDGAAWQAIRSHADQPSSLEDPLLVGSFVRSDGGIQGV</sequence>
<dbReference type="EMBL" id="JAYJJR010000005">
    <property type="protein sequence ID" value="MEB3021319.1"/>
    <property type="molecule type" value="Genomic_DNA"/>
</dbReference>
<organism evidence="1 2">
    <name type="scientific">[Mycobacterium] crassicus</name>
    <dbReference type="NCBI Taxonomy" id="2872309"/>
    <lineage>
        <taxon>Bacteria</taxon>
        <taxon>Bacillati</taxon>
        <taxon>Actinomycetota</taxon>
        <taxon>Actinomycetes</taxon>
        <taxon>Mycobacteriales</taxon>
        <taxon>Mycobacteriaceae</taxon>
        <taxon>Mycolicibacter</taxon>
    </lineage>
</organism>
<dbReference type="RefSeq" id="WP_225406299.1">
    <property type="nucleotide sequence ID" value="NZ_JAYJJR010000005.1"/>
</dbReference>
<comment type="caution">
    <text evidence="1">The sequence shown here is derived from an EMBL/GenBank/DDBJ whole genome shotgun (WGS) entry which is preliminary data.</text>
</comment>
<name>A0ABU5XGD6_9MYCO</name>
<keyword evidence="2" id="KW-1185">Reference proteome</keyword>
<proteinExistence type="predicted"/>
<evidence type="ECO:0000313" key="1">
    <source>
        <dbReference type="EMBL" id="MEB3021319.1"/>
    </source>
</evidence>
<gene>
    <name evidence="1" type="ORF">K6T79_09695</name>
</gene>
<reference evidence="1 2" key="1">
    <citation type="submission" date="2023-12" db="EMBL/GenBank/DDBJ databases">
        <title>Description of new species of Mycobacterium terrae complex isolated from sewage at the Sao Paulo Zoological Park Foundation in Brazil.</title>
        <authorList>
            <person name="Romagnoli C.L."/>
            <person name="Conceicao E.C."/>
            <person name="Machado E."/>
            <person name="Barreto L.B.P.F."/>
            <person name="Sharma A."/>
            <person name="Silva N.M."/>
            <person name="Marques L.E."/>
            <person name="Juliana M.A."/>
            <person name="Lourenco M.C.S."/>
            <person name="Digiampietri L.A."/>
            <person name="Suffys P.N."/>
            <person name="Viana-Niero C."/>
        </authorList>
    </citation>
    <scope>NUCLEOTIDE SEQUENCE [LARGE SCALE GENOMIC DNA]</scope>
    <source>
        <strain evidence="1 2">MYC098</strain>
    </source>
</reference>